<feature type="domain" description="tRNA nuclease CdiA C-terminal" evidence="2">
    <location>
        <begin position="181"/>
        <end position="261"/>
    </location>
</feature>
<feature type="region of interest" description="Disordered" evidence="1">
    <location>
        <begin position="93"/>
        <end position="155"/>
    </location>
</feature>
<evidence type="ECO:0000259" key="2">
    <source>
        <dbReference type="Pfam" id="PF18451"/>
    </source>
</evidence>
<name>A0A1G6R3Q5_9ACTN</name>
<dbReference type="STRING" id="58114.SAMN05216270_101280"/>
<protein>
    <recommendedName>
        <fullName evidence="2">tRNA nuclease CdiA C-terminal domain-containing protein</fullName>
    </recommendedName>
</protein>
<dbReference type="GO" id="GO:0004549">
    <property type="term" value="F:tRNA-specific ribonuclease activity"/>
    <property type="evidence" value="ECO:0007669"/>
    <property type="project" value="InterPro"/>
</dbReference>
<evidence type="ECO:0000313" key="3">
    <source>
        <dbReference type="EMBL" id="SDC99279.1"/>
    </source>
</evidence>
<dbReference type="RefSeq" id="WP_143014722.1">
    <property type="nucleotide sequence ID" value="NZ_FNAD01000001.1"/>
</dbReference>
<sequence length="277" mass="29377">MSLLSELVEQLRALTDDTGQTRTSLDAVRTQLGDSVGFITAATVGSSSPLVPEGVAQWQAALDRLDEARANIRVGDEAMNAYIALLGGGHTAAPGNHSGGASPGPPPQTSSPTGEPGGERPPATPPRFAPDSARRPRGEPANADITGGNPTDIRRENEAAKVLAEAGYDIEQNPPSRPNGKAPDYMIDGQWWDCYSPTGSSTRTIHTSIRNKVGKSDADRQADRIILNLDGCGATAEEIRARLERSPIRGLQEIKVVKGGKVTQFYPWDTEAAHHGD</sequence>
<accession>A0A1G6R3Q5</accession>
<dbReference type="EMBL" id="FNAD01000001">
    <property type="protein sequence ID" value="SDC99279.1"/>
    <property type="molecule type" value="Genomic_DNA"/>
</dbReference>
<dbReference type="AlphaFoldDB" id="A0A1G6R3Q5"/>
<evidence type="ECO:0000256" key="1">
    <source>
        <dbReference type="SAM" id="MobiDB-lite"/>
    </source>
</evidence>
<dbReference type="InterPro" id="IPR040559">
    <property type="entry name" value="CdiA_C"/>
</dbReference>
<dbReference type="Proteomes" id="UP000198949">
    <property type="component" value="Unassembled WGS sequence"/>
</dbReference>
<dbReference type="OrthoDB" id="5524878at2"/>
<organism evidence="3 4">
    <name type="scientific">Glycomyces harbinensis</name>
    <dbReference type="NCBI Taxonomy" id="58114"/>
    <lineage>
        <taxon>Bacteria</taxon>
        <taxon>Bacillati</taxon>
        <taxon>Actinomycetota</taxon>
        <taxon>Actinomycetes</taxon>
        <taxon>Glycomycetales</taxon>
        <taxon>Glycomycetaceae</taxon>
        <taxon>Glycomyces</taxon>
    </lineage>
</organism>
<keyword evidence="4" id="KW-1185">Reference proteome</keyword>
<dbReference type="Gene3D" id="3.40.1350.120">
    <property type="match status" value="1"/>
</dbReference>
<evidence type="ECO:0000313" key="4">
    <source>
        <dbReference type="Proteomes" id="UP000198949"/>
    </source>
</evidence>
<dbReference type="InterPro" id="IPR033806">
    <property type="entry name" value="CDI_toxin_Bp1026b-like"/>
</dbReference>
<dbReference type="Pfam" id="PF18451">
    <property type="entry name" value="CdiA_C"/>
    <property type="match status" value="1"/>
</dbReference>
<dbReference type="CDD" id="cd13442">
    <property type="entry name" value="CDI_toxin_Bp1026b-like"/>
    <property type="match status" value="1"/>
</dbReference>
<gene>
    <name evidence="3" type="ORF">SAMN05216270_101280</name>
</gene>
<proteinExistence type="predicted"/>
<reference evidence="4" key="1">
    <citation type="submission" date="2016-10" db="EMBL/GenBank/DDBJ databases">
        <authorList>
            <person name="Varghese N."/>
            <person name="Submissions S."/>
        </authorList>
    </citation>
    <scope>NUCLEOTIDE SEQUENCE [LARGE SCALE GENOMIC DNA]</scope>
    <source>
        <strain evidence="4">CGMCC 4.3516</strain>
    </source>
</reference>